<dbReference type="AlphaFoldDB" id="A0A0G3FZJ8"/>
<sequence length="67" mass="6527">MIAYIRPLLLLAIILPLTTGCTAVKVAGATGSAAVSVTTGAAKATGKTAGAVGRAVTPGSKQDKDDD</sequence>
<organism evidence="3 4">
    <name type="scientific">Thioalkalivibrio versutus</name>
    <dbReference type="NCBI Taxonomy" id="106634"/>
    <lineage>
        <taxon>Bacteria</taxon>
        <taxon>Pseudomonadati</taxon>
        <taxon>Pseudomonadota</taxon>
        <taxon>Gammaproteobacteria</taxon>
        <taxon>Chromatiales</taxon>
        <taxon>Ectothiorhodospiraceae</taxon>
        <taxon>Thioalkalivibrio</taxon>
    </lineage>
</organism>
<gene>
    <name evidence="3" type="ORF">TVD_02810</name>
</gene>
<dbReference type="RefSeq" id="WP_047250758.1">
    <property type="nucleotide sequence ID" value="NZ_CP011367.1"/>
</dbReference>
<dbReference type="PATRIC" id="fig|106634.4.peg.568"/>
<reference evidence="3 4" key="1">
    <citation type="submission" date="2015-04" db="EMBL/GenBank/DDBJ databases">
        <title>Complete Sequence for the Genome of the Thioalkalivibrio versutus D301.</title>
        <authorList>
            <person name="Mu T."/>
            <person name="Zhou J."/>
            <person name="Xu X."/>
        </authorList>
    </citation>
    <scope>NUCLEOTIDE SEQUENCE [LARGE SCALE GENOMIC DNA]</scope>
    <source>
        <strain evidence="3 4">D301</strain>
    </source>
</reference>
<feature type="signal peptide" evidence="2">
    <location>
        <begin position="1"/>
        <end position="23"/>
    </location>
</feature>
<name>A0A0G3FZJ8_9GAMM</name>
<dbReference type="KEGG" id="tvr:TVD_02810"/>
<dbReference type="PROSITE" id="PS51257">
    <property type="entry name" value="PROKAR_LIPOPROTEIN"/>
    <property type="match status" value="1"/>
</dbReference>
<dbReference type="Proteomes" id="UP000064201">
    <property type="component" value="Chromosome"/>
</dbReference>
<accession>A0A0G3FZJ8</accession>
<feature type="region of interest" description="Disordered" evidence="1">
    <location>
        <begin position="48"/>
        <end position="67"/>
    </location>
</feature>
<keyword evidence="4" id="KW-1185">Reference proteome</keyword>
<protein>
    <submittedName>
        <fullName evidence="3">Uncharacterized protein</fullName>
    </submittedName>
</protein>
<evidence type="ECO:0000256" key="1">
    <source>
        <dbReference type="SAM" id="MobiDB-lite"/>
    </source>
</evidence>
<proteinExistence type="predicted"/>
<feature type="chain" id="PRO_5002553960" evidence="2">
    <location>
        <begin position="24"/>
        <end position="67"/>
    </location>
</feature>
<dbReference type="EMBL" id="CP011367">
    <property type="protein sequence ID" value="AKJ94368.1"/>
    <property type="molecule type" value="Genomic_DNA"/>
</dbReference>
<keyword evidence="2" id="KW-0732">Signal</keyword>
<evidence type="ECO:0000256" key="2">
    <source>
        <dbReference type="SAM" id="SignalP"/>
    </source>
</evidence>
<evidence type="ECO:0000313" key="3">
    <source>
        <dbReference type="EMBL" id="AKJ94368.1"/>
    </source>
</evidence>
<evidence type="ECO:0000313" key="4">
    <source>
        <dbReference type="Proteomes" id="UP000064201"/>
    </source>
</evidence>
<feature type="compositionally biased region" description="Low complexity" evidence="1">
    <location>
        <begin position="48"/>
        <end position="57"/>
    </location>
</feature>